<accession>A0A564YKF3</accession>
<feature type="non-terminal residue" evidence="1">
    <location>
        <position position="1"/>
    </location>
</feature>
<organism evidence="1 2">
    <name type="scientific">Hymenolepis diminuta</name>
    <name type="common">Rat tapeworm</name>
    <dbReference type="NCBI Taxonomy" id="6216"/>
    <lineage>
        <taxon>Eukaryota</taxon>
        <taxon>Metazoa</taxon>
        <taxon>Spiralia</taxon>
        <taxon>Lophotrochozoa</taxon>
        <taxon>Platyhelminthes</taxon>
        <taxon>Cestoda</taxon>
        <taxon>Eucestoda</taxon>
        <taxon>Cyclophyllidea</taxon>
        <taxon>Hymenolepididae</taxon>
        <taxon>Hymenolepis</taxon>
    </lineage>
</organism>
<reference evidence="1 2" key="1">
    <citation type="submission" date="2019-07" db="EMBL/GenBank/DDBJ databases">
        <authorList>
            <person name="Jastrzebski P J."/>
            <person name="Paukszto L."/>
            <person name="Jastrzebski P J."/>
        </authorList>
    </citation>
    <scope>NUCLEOTIDE SEQUENCE [LARGE SCALE GENOMIC DNA]</scope>
    <source>
        <strain evidence="1 2">WMS-il1</strain>
    </source>
</reference>
<proteinExistence type="predicted"/>
<name>A0A564YKF3_HYMDI</name>
<keyword evidence="2" id="KW-1185">Reference proteome</keyword>
<sequence length="172" mass="20224">VTSKYLEKDVNCILADSIRNILVTGVEIEQSLTEDPVIRKSIKFLKTKWPFSSSRRDLLYLLYRSKALCVANSCLVFDERVVIWATFKQRVLQQFLFSHPGINRMKTFSGRYTNWLEMDKDIELLLEVALNIKRMLEAHHVKNQYLGSQRRHRGVECMLIPIILSMTLPTWY</sequence>
<protein>
    <submittedName>
        <fullName evidence="1">Uncharacterized protein</fullName>
    </submittedName>
</protein>
<evidence type="ECO:0000313" key="1">
    <source>
        <dbReference type="EMBL" id="VUZ47093.1"/>
    </source>
</evidence>
<evidence type="ECO:0000313" key="2">
    <source>
        <dbReference type="Proteomes" id="UP000321570"/>
    </source>
</evidence>
<gene>
    <name evidence="1" type="ORF">WMSIL1_LOCUS6370</name>
</gene>
<dbReference type="EMBL" id="CABIJS010000222">
    <property type="protein sequence ID" value="VUZ47093.1"/>
    <property type="molecule type" value="Genomic_DNA"/>
</dbReference>
<dbReference type="AlphaFoldDB" id="A0A564YKF3"/>
<dbReference type="Proteomes" id="UP000321570">
    <property type="component" value="Unassembled WGS sequence"/>
</dbReference>